<proteinExistence type="predicted"/>
<dbReference type="Proteomes" id="UP000515570">
    <property type="component" value="Chromosome"/>
</dbReference>
<accession>A0A7G5FGX2</accession>
<dbReference type="Pfam" id="PF05096">
    <property type="entry name" value="Glu_cyclase_2"/>
    <property type="match status" value="1"/>
</dbReference>
<dbReference type="PANTHER" id="PTHR31270:SF1">
    <property type="entry name" value="GLUTAMINYL-PEPTIDE CYCLOTRANSFERASE"/>
    <property type="match status" value="1"/>
</dbReference>
<dbReference type="InterPro" id="IPR011044">
    <property type="entry name" value="Quino_amine_DH_bsu"/>
</dbReference>
<dbReference type="PROSITE" id="PS51257">
    <property type="entry name" value="PROKAR_LIPOPROTEIN"/>
    <property type="match status" value="1"/>
</dbReference>
<name>A0A7G5FGX2_9CORY</name>
<evidence type="ECO:0000313" key="2">
    <source>
        <dbReference type="Proteomes" id="UP000515570"/>
    </source>
</evidence>
<gene>
    <name evidence="1" type="ORF">HW450_03785</name>
</gene>
<organism evidence="1 2">
    <name type="scientific">Corynebacterium hindlerae</name>
    <dbReference type="NCBI Taxonomy" id="699041"/>
    <lineage>
        <taxon>Bacteria</taxon>
        <taxon>Bacillati</taxon>
        <taxon>Actinomycetota</taxon>
        <taxon>Actinomycetes</taxon>
        <taxon>Mycobacteriales</taxon>
        <taxon>Corynebacteriaceae</taxon>
        <taxon>Corynebacterium</taxon>
    </lineage>
</organism>
<protein>
    <submittedName>
        <fullName evidence="1">Glutaminyl-peptide cyclotransferase</fullName>
    </submittedName>
</protein>
<sequence>MRSAFVAALAVLPLVVSCSSEPKQLTVEIVATHPGDPTAFTQGLEVSRSNPQELLVGTGWYGESRILRRTVDGRELASQPLLPQEFGEGITQHGDEVWQLTWQNGTAYRRHSHTFEVTDQATFDGEGWGLCSFDDALIMSDGTSSLRVLAPETFAEKERVDTGVDKLNELECVGDAIYANRFLTTDIYKFDRKGHVTAIIDASGLPNNAAPDSNNVLNGIAHIPGTDRFYLTGKRWPDIYEVRFVEKN</sequence>
<keyword evidence="2" id="KW-1185">Reference proteome</keyword>
<keyword evidence="1" id="KW-0808">Transferase</keyword>
<dbReference type="InterPro" id="IPR007788">
    <property type="entry name" value="QCT"/>
</dbReference>
<dbReference type="RefSeq" id="WP_182386680.1">
    <property type="nucleotide sequence ID" value="NZ_CP059833.1"/>
</dbReference>
<dbReference type="AlphaFoldDB" id="A0A7G5FGX2"/>
<dbReference type="GO" id="GO:0016603">
    <property type="term" value="F:glutaminyl-peptide cyclotransferase activity"/>
    <property type="evidence" value="ECO:0007669"/>
    <property type="project" value="InterPro"/>
</dbReference>
<evidence type="ECO:0000313" key="1">
    <source>
        <dbReference type="EMBL" id="QMV85863.1"/>
    </source>
</evidence>
<dbReference type="PANTHER" id="PTHR31270">
    <property type="entry name" value="GLUTAMINYL-PEPTIDE CYCLOTRANSFERASE"/>
    <property type="match status" value="1"/>
</dbReference>
<dbReference type="SUPFAM" id="SSF50969">
    <property type="entry name" value="YVTN repeat-like/Quinoprotein amine dehydrogenase"/>
    <property type="match status" value="1"/>
</dbReference>
<dbReference type="EMBL" id="CP059833">
    <property type="protein sequence ID" value="QMV85863.1"/>
    <property type="molecule type" value="Genomic_DNA"/>
</dbReference>
<reference evidence="1 2" key="1">
    <citation type="submission" date="2020-07" db="EMBL/GenBank/DDBJ databases">
        <title>non toxigenic Corynebacterium sp. nov from a clinical source.</title>
        <authorList>
            <person name="Bernier A.-M."/>
            <person name="Bernard K."/>
        </authorList>
    </citation>
    <scope>NUCLEOTIDE SEQUENCE [LARGE SCALE GENOMIC DNA]</scope>
    <source>
        <strain evidence="2">NML 93-0612</strain>
    </source>
</reference>